<dbReference type="InterPro" id="IPR002052">
    <property type="entry name" value="DNA_methylase_N6_adenine_CS"/>
</dbReference>
<protein>
    <recommendedName>
        <fullName evidence="2">site-specific DNA-methyltransferase (adenine-specific)</fullName>
        <ecNumber evidence="2">2.1.1.72</ecNumber>
    </recommendedName>
</protein>
<keyword evidence="11" id="KW-1185">Reference proteome</keyword>
<dbReference type="InterPro" id="IPR038333">
    <property type="entry name" value="T1MK-like_N_sf"/>
</dbReference>
<accession>A0A4Q2SAV9</accession>
<dbReference type="EC" id="2.1.1.72" evidence="2"/>
<dbReference type="InterPro" id="IPR003356">
    <property type="entry name" value="DNA_methylase_A-5"/>
</dbReference>
<evidence type="ECO:0000256" key="7">
    <source>
        <dbReference type="ARBA" id="ARBA00047942"/>
    </source>
</evidence>
<organism evidence="10 11">
    <name type="scientific">Ciceribacter ferrooxidans</name>
    <dbReference type="NCBI Taxonomy" id="2509717"/>
    <lineage>
        <taxon>Bacteria</taxon>
        <taxon>Pseudomonadati</taxon>
        <taxon>Pseudomonadota</taxon>
        <taxon>Alphaproteobacteria</taxon>
        <taxon>Hyphomicrobiales</taxon>
        <taxon>Rhizobiaceae</taxon>
        <taxon>Ciceribacter</taxon>
    </lineage>
</organism>
<dbReference type="GO" id="GO:0008170">
    <property type="term" value="F:N-methyltransferase activity"/>
    <property type="evidence" value="ECO:0007669"/>
    <property type="project" value="InterPro"/>
</dbReference>
<dbReference type="Pfam" id="PF02384">
    <property type="entry name" value="N6_Mtase"/>
    <property type="match status" value="1"/>
</dbReference>
<feature type="domain" description="N6 adenine-specific DNA methyltransferase N-terminal" evidence="9">
    <location>
        <begin position="8"/>
        <end position="114"/>
    </location>
</feature>
<evidence type="ECO:0000256" key="5">
    <source>
        <dbReference type="ARBA" id="ARBA00022691"/>
    </source>
</evidence>
<evidence type="ECO:0000256" key="3">
    <source>
        <dbReference type="ARBA" id="ARBA00022603"/>
    </source>
</evidence>
<keyword evidence="4 10" id="KW-0808">Transferase</keyword>
<evidence type="ECO:0000256" key="6">
    <source>
        <dbReference type="ARBA" id="ARBA00022747"/>
    </source>
</evidence>
<sequence length="494" mass="54540">MTTTTDIVAKLWGLCNVLRDDGVTYNEYVTELTYLLFLKMLAEVPDQNGVLRENRLPENYRWGILAKREGVDQLDYYKAMLLDLGKAKDGLVAAIFTDAQTRLRKPTNLKALTSNIDQLDWFSAREEGLGNLYEGLLEKNAADKKSGAGQYFTPRPLIDCIVRLMQPQPGEVVQDPAAGTAGFLVAADRYIKDHTDDLYKLSPEQAHFQRNNAFVGGELVPDTHRLCMMNLLLHGVEGGVVNIDTLSPDGAGLPKADLILTNPPFGTKKGGGRPTRSDFSVTADTSNKQLAFVEHIVRALKPGGRAAVVVPDNVLFEDNTGRRLRTWLMELCGLHTILRLPTGIFYAQGVKTNVLFFQRGKTDKGNTSAVWVYDMRANMPAFGKTRPLTVADFASFETAYGSDPNGSAERKDQGEDSRWRMFTREAISARNDNLDIAWLRDTEAEAEEALTEPEDIAAAIIGHLKAALEEIEALSEEIEPDSVEEAATIAEAAE</sequence>
<dbReference type="GO" id="GO:0009007">
    <property type="term" value="F:site-specific DNA-methyltransferase (adenine-specific) activity"/>
    <property type="evidence" value="ECO:0007669"/>
    <property type="project" value="UniProtKB-EC"/>
</dbReference>
<comment type="caution">
    <text evidence="10">The sequence shown here is derived from an EMBL/GenBank/DDBJ whole genome shotgun (WGS) entry which is preliminary data.</text>
</comment>
<dbReference type="Gene3D" id="3.40.50.150">
    <property type="entry name" value="Vaccinia Virus protein VP39"/>
    <property type="match status" value="1"/>
</dbReference>
<evidence type="ECO:0000259" key="9">
    <source>
        <dbReference type="Pfam" id="PF12161"/>
    </source>
</evidence>
<dbReference type="AlphaFoldDB" id="A0A4Q2SAV9"/>
<dbReference type="InterPro" id="IPR051537">
    <property type="entry name" value="DNA_Adenine_Mtase"/>
</dbReference>
<keyword evidence="3 10" id="KW-0489">Methyltransferase</keyword>
<dbReference type="GO" id="GO:0009307">
    <property type="term" value="P:DNA restriction-modification system"/>
    <property type="evidence" value="ECO:0007669"/>
    <property type="project" value="UniProtKB-KW"/>
</dbReference>
<proteinExistence type="inferred from homology"/>
<dbReference type="Gene3D" id="1.20.1260.30">
    <property type="match status" value="1"/>
</dbReference>
<dbReference type="InterPro" id="IPR029063">
    <property type="entry name" value="SAM-dependent_MTases_sf"/>
</dbReference>
<keyword evidence="5" id="KW-0949">S-adenosyl-L-methionine</keyword>
<dbReference type="GO" id="GO:0003677">
    <property type="term" value="F:DNA binding"/>
    <property type="evidence" value="ECO:0007669"/>
    <property type="project" value="InterPro"/>
</dbReference>
<dbReference type="Proteomes" id="UP000291088">
    <property type="component" value="Unassembled WGS sequence"/>
</dbReference>
<dbReference type="RefSeq" id="WP_129334378.1">
    <property type="nucleotide sequence ID" value="NZ_SDVB01000380.1"/>
</dbReference>
<evidence type="ECO:0000256" key="1">
    <source>
        <dbReference type="ARBA" id="ARBA00006594"/>
    </source>
</evidence>
<dbReference type="PRINTS" id="PR00507">
    <property type="entry name" value="N12N6MTFRASE"/>
</dbReference>
<evidence type="ECO:0000256" key="2">
    <source>
        <dbReference type="ARBA" id="ARBA00011900"/>
    </source>
</evidence>
<feature type="domain" description="DNA methylase adenine-specific" evidence="8">
    <location>
        <begin position="127"/>
        <end position="447"/>
    </location>
</feature>
<evidence type="ECO:0000256" key="4">
    <source>
        <dbReference type="ARBA" id="ARBA00022679"/>
    </source>
</evidence>
<dbReference type="InterPro" id="IPR022749">
    <property type="entry name" value="D12N6_MeTrfase_N"/>
</dbReference>
<dbReference type="EMBL" id="SDVB01000380">
    <property type="protein sequence ID" value="RYB98043.1"/>
    <property type="molecule type" value="Genomic_DNA"/>
</dbReference>
<dbReference type="PANTHER" id="PTHR42933">
    <property type="entry name" value="SLR6095 PROTEIN"/>
    <property type="match status" value="1"/>
</dbReference>
<keyword evidence="6" id="KW-0680">Restriction system</keyword>
<reference evidence="10 11" key="1">
    <citation type="submission" date="2019-01" db="EMBL/GenBank/DDBJ databases">
        <authorList>
            <person name="Deng T."/>
        </authorList>
    </citation>
    <scope>NUCLEOTIDE SEQUENCE [LARGE SCALE GENOMIC DNA]</scope>
    <source>
        <strain evidence="10 11">F8825</strain>
    </source>
</reference>
<dbReference type="Pfam" id="PF12161">
    <property type="entry name" value="HsdM_N"/>
    <property type="match status" value="1"/>
</dbReference>
<dbReference type="SUPFAM" id="SSF53335">
    <property type="entry name" value="S-adenosyl-L-methionine-dependent methyltransferases"/>
    <property type="match status" value="1"/>
</dbReference>
<name>A0A4Q2SAV9_9HYPH</name>
<dbReference type="GO" id="GO:0032259">
    <property type="term" value="P:methylation"/>
    <property type="evidence" value="ECO:0007669"/>
    <property type="project" value="UniProtKB-KW"/>
</dbReference>
<evidence type="ECO:0000313" key="11">
    <source>
        <dbReference type="Proteomes" id="UP000291088"/>
    </source>
</evidence>
<evidence type="ECO:0000259" key="8">
    <source>
        <dbReference type="Pfam" id="PF02384"/>
    </source>
</evidence>
<gene>
    <name evidence="10" type="ORF">EUU22_23435</name>
</gene>
<evidence type="ECO:0000313" key="10">
    <source>
        <dbReference type="EMBL" id="RYB98043.1"/>
    </source>
</evidence>
<comment type="catalytic activity">
    <reaction evidence="7">
        <text>a 2'-deoxyadenosine in DNA + S-adenosyl-L-methionine = an N(6)-methyl-2'-deoxyadenosine in DNA + S-adenosyl-L-homocysteine + H(+)</text>
        <dbReference type="Rhea" id="RHEA:15197"/>
        <dbReference type="Rhea" id="RHEA-COMP:12418"/>
        <dbReference type="Rhea" id="RHEA-COMP:12419"/>
        <dbReference type="ChEBI" id="CHEBI:15378"/>
        <dbReference type="ChEBI" id="CHEBI:57856"/>
        <dbReference type="ChEBI" id="CHEBI:59789"/>
        <dbReference type="ChEBI" id="CHEBI:90615"/>
        <dbReference type="ChEBI" id="CHEBI:90616"/>
        <dbReference type="EC" id="2.1.1.72"/>
    </reaction>
</comment>
<comment type="similarity">
    <text evidence="1">Belongs to the N(4)/N(6)-methyltransferase family.</text>
</comment>
<dbReference type="PROSITE" id="PS00092">
    <property type="entry name" value="N6_MTASE"/>
    <property type="match status" value="1"/>
</dbReference>
<dbReference type="PANTHER" id="PTHR42933:SF4">
    <property type="entry name" value="TYPE I RESTRICTION ENZYME ECOKI METHYLASE SUBUNIT"/>
    <property type="match status" value="1"/>
</dbReference>
<dbReference type="OrthoDB" id="9806213at2"/>